<evidence type="ECO:0000313" key="2">
    <source>
        <dbReference type="Proteomes" id="UP001596110"/>
    </source>
</evidence>
<dbReference type="EMBL" id="JBHSOJ010000031">
    <property type="protein sequence ID" value="MFC5631884.1"/>
    <property type="molecule type" value="Genomic_DNA"/>
</dbReference>
<gene>
    <name evidence="1" type="ORF">ACFPQ3_10090</name>
</gene>
<accession>A0ABW0UHS8</accession>
<organism evidence="1 2">
    <name type="scientific">Streptococcus caledonicus</name>
    <dbReference type="NCBI Taxonomy" id="2614158"/>
    <lineage>
        <taxon>Bacteria</taxon>
        <taxon>Bacillati</taxon>
        <taxon>Bacillota</taxon>
        <taxon>Bacilli</taxon>
        <taxon>Lactobacillales</taxon>
        <taxon>Streptococcaceae</taxon>
        <taxon>Streptococcus</taxon>
    </lineage>
</organism>
<evidence type="ECO:0000313" key="1">
    <source>
        <dbReference type="EMBL" id="MFC5631884.1"/>
    </source>
</evidence>
<sequence>MEFKRRFYNFLQAYNGQGPLYKLDFGEIIFFEMIDEHLSFSPFLTENVTTLKDSNTNGVLFEVRFDDVDSNTLNYFIRSDFYISSFVKLS</sequence>
<name>A0ABW0UHS8_9STRE</name>
<dbReference type="RefSeq" id="WP_156805528.1">
    <property type="nucleotide sequence ID" value="NZ_JBHSOJ010000031.1"/>
</dbReference>
<comment type="caution">
    <text evidence="1">The sequence shown here is derived from an EMBL/GenBank/DDBJ whole genome shotgun (WGS) entry which is preliminary data.</text>
</comment>
<dbReference type="Proteomes" id="UP001596110">
    <property type="component" value="Unassembled WGS sequence"/>
</dbReference>
<protein>
    <submittedName>
        <fullName evidence="1">Uncharacterized protein</fullName>
    </submittedName>
</protein>
<reference evidence="2" key="1">
    <citation type="journal article" date="2019" name="Int. J. Syst. Evol. Microbiol.">
        <title>The Global Catalogue of Microorganisms (GCM) 10K type strain sequencing project: providing services to taxonomists for standard genome sequencing and annotation.</title>
        <authorList>
            <consortium name="The Broad Institute Genomics Platform"/>
            <consortium name="The Broad Institute Genome Sequencing Center for Infectious Disease"/>
            <person name="Wu L."/>
            <person name="Ma J."/>
        </authorList>
    </citation>
    <scope>NUCLEOTIDE SEQUENCE [LARGE SCALE GENOMIC DNA]</scope>
    <source>
        <strain evidence="2">DT43</strain>
    </source>
</reference>
<keyword evidence="2" id="KW-1185">Reference proteome</keyword>
<proteinExistence type="predicted"/>